<gene>
    <name evidence="1" type="ORF">BDN71DRAFT_588569</name>
</gene>
<accession>A0A9P5ZZP8</accession>
<name>A0A9P5ZZP8_PLEER</name>
<dbReference type="Proteomes" id="UP000807025">
    <property type="component" value="Unassembled WGS sequence"/>
</dbReference>
<reference evidence="1" key="1">
    <citation type="submission" date="2020-11" db="EMBL/GenBank/DDBJ databases">
        <authorList>
            <consortium name="DOE Joint Genome Institute"/>
            <person name="Ahrendt S."/>
            <person name="Riley R."/>
            <person name="Andreopoulos W."/>
            <person name="Labutti K."/>
            <person name="Pangilinan J."/>
            <person name="Ruiz-Duenas F.J."/>
            <person name="Barrasa J.M."/>
            <person name="Sanchez-Garcia M."/>
            <person name="Camarero S."/>
            <person name="Miyauchi S."/>
            <person name="Serrano A."/>
            <person name="Linde D."/>
            <person name="Babiker R."/>
            <person name="Drula E."/>
            <person name="Ayuso-Fernandez I."/>
            <person name="Pacheco R."/>
            <person name="Padilla G."/>
            <person name="Ferreira P."/>
            <person name="Barriuso J."/>
            <person name="Kellner H."/>
            <person name="Castanera R."/>
            <person name="Alfaro M."/>
            <person name="Ramirez L."/>
            <person name="Pisabarro A.G."/>
            <person name="Kuo A."/>
            <person name="Tritt A."/>
            <person name="Lipzen A."/>
            <person name="He G."/>
            <person name="Yan M."/>
            <person name="Ng V."/>
            <person name="Cullen D."/>
            <person name="Martin F."/>
            <person name="Rosso M.-N."/>
            <person name="Henrissat B."/>
            <person name="Hibbett D."/>
            <person name="Martinez A.T."/>
            <person name="Grigoriev I.V."/>
        </authorList>
    </citation>
    <scope>NUCLEOTIDE SEQUENCE</scope>
    <source>
        <strain evidence="1">ATCC 90797</strain>
    </source>
</reference>
<organism evidence="1 2">
    <name type="scientific">Pleurotus eryngii</name>
    <name type="common">Boletus of the steppes</name>
    <dbReference type="NCBI Taxonomy" id="5323"/>
    <lineage>
        <taxon>Eukaryota</taxon>
        <taxon>Fungi</taxon>
        <taxon>Dikarya</taxon>
        <taxon>Basidiomycota</taxon>
        <taxon>Agaricomycotina</taxon>
        <taxon>Agaricomycetes</taxon>
        <taxon>Agaricomycetidae</taxon>
        <taxon>Agaricales</taxon>
        <taxon>Pleurotineae</taxon>
        <taxon>Pleurotaceae</taxon>
        <taxon>Pleurotus</taxon>
    </lineage>
</organism>
<dbReference type="AlphaFoldDB" id="A0A9P5ZZP8"/>
<dbReference type="EMBL" id="MU154543">
    <property type="protein sequence ID" value="KAF9497517.1"/>
    <property type="molecule type" value="Genomic_DNA"/>
</dbReference>
<sequence length="76" mass="8519">MNVVFCGSILLSPMIGADEASVFWAPSTPGRQLCVVHDDCRASHRWTLAPPRPWKKLERGHEWLVFSVAVTLFPEA</sequence>
<evidence type="ECO:0000313" key="1">
    <source>
        <dbReference type="EMBL" id="KAF9497517.1"/>
    </source>
</evidence>
<comment type="caution">
    <text evidence="1">The sequence shown here is derived from an EMBL/GenBank/DDBJ whole genome shotgun (WGS) entry which is preliminary data.</text>
</comment>
<keyword evidence="2" id="KW-1185">Reference proteome</keyword>
<protein>
    <submittedName>
        <fullName evidence="1">Uncharacterized protein</fullName>
    </submittedName>
</protein>
<proteinExistence type="predicted"/>
<evidence type="ECO:0000313" key="2">
    <source>
        <dbReference type="Proteomes" id="UP000807025"/>
    </source>
</evidence>